<dbReference type="InterPro" id="IPR000838">
    <property type="entry name" value="RNA_pol_sigma70_ECF_CS"/>
</dbReference>
<dbReference type="Pfam" id="PF04545">
    <property type="entry name" value="Sigma70_r4"/>
    <property type="match status" value="1"/>
</dbReference>
<evidence type="ECO:0000259" key="7">
    <source>
        <dbReference type="Pfam" id="PF04542"/>
    </source>
</evidence>
<protein>
    <recommendedName>
        <fullName evidence="6">RNA polymerase sigma factor</fullName>
    </recommendedName>
</protein>
<evidence type="ECO:0000259" key="8">
    <source>
        <dbReference type="Pfam" id="PF04545"/>
    </source>
</evidence>
<dbReference type="PANTHER" id="PTHR43133:SF62">
    <property type="entry name" value="RNA POLYMERASE SIGMA FACTOR SIGZ"/>
    <property type="match status" value="1"/>
</dbReference>
<dbReference type="Pfam" id="PF04542">
    <property type="entry name" value="Sigma70_r2"/>
    <property type="match status" value="1"/>
</dbReference>
<evidence type="ECO:0000256" key="3">
    <source>
        <dbReference type="ARBA" id="ARBA00023082"/>
    </source>
</evidence>
<dbReference type="InterPro" id="IPR014284">
    <property type="entry name" value="RNA_pol_sigma-70_dom"/>
</dbReference>
<keyword evidence="5 6" id="KW-0804">Transcription</keyword>
<keyword evidence="2 6" id="KW-0805">Transcription regulation</keyword>
<dbReference type="InterPro" id="IPR007627">
    <property type="entry name" value="RNA_pol_sigma70_r2"/>
</dbReference>
<dbReference type="Gene3D" id="1.10.1740.10">
    <property type="match status" value="1"/>
</dbReference>
<feature type="domain" description="RNA polymerase sigma-70 region 4" evidence="8">
    <location>
        <begin position="147"/>
        <end position="194"/>
    </location>
</feature>
<dbReference type="NCBIfam" id="TIGR02937">
    <property type="entry name" value="sigma70-ECF"/>
    <property type="match status" value="1"/>
</dbReference>
<evidence type="ECO:0000256" key="5">
    <source>
        <dbReference type="ARBA" id="ARBA00023163"/>
    </source>
</evidence>
<dbReference type="InterPro" id="IPR039425">
    <property type="entry name" value="RNA_pol_sigma-70-like"/>
</dbReference>
<evidence type="ECO:0000256" key="6">
    <source>
        <dbReference type="RuleBase" id="RU000716"/>
    </source>
</evidence>
<dbReference type="GO" id="GO:0006352">
    <property type="term" value="P:DNA-templated transcription initiation"/>
    <property type="evidence" value="ECO:0007669"/>
    <property type="project" value="InterPro"/>
</dbReference>
<dbReference type="PROSITE" id="PS01063">
    <property type="entry name" value="SIGMA70_ECF"/>
    <property type="match status" value="1"/>
</dbReference>
<dbReference type="Proteomes" id="UP000199116">
    <property type="component" value="Unassembled WGS sequence"/>
</dbReference>
<evidence type="ECO:0000256" key="4">
    <source>
        <dbReference type="ARBA" id="ARBA00023125"/>
    </source>
</evidence>
<dbReference type="InterPro" id="IPR013325">
    <property type="entry name" value="RNA_pol_sigma_r2"/>
</dbReference>
<keyword evidence="10" id="KW-1185">Reference proteome</keyword>
<evidence type="ECO:0000256" key="2">
    <source>
        <dbReference type="ARBA" id="ARBA00023015"/>
    </source>
</evidence>
<accession>A0A1I2MKP3</accession>
<dbReference type="GO" id="GO:0003677">
    <property type="term" value="F:DNA binding"/>
    <property type="evidence" value="ECO:0007669"/>
    <property type="project" value="UniProtKB-KW"/>
</dbReference>
<organism evidence="9 10">
    <name type="scientific">Salegentibacter agarivorans</name>
    <dbReference type="NCBI Taxonomy" id="345907"/>
    <lineage>
        <taxon>Bacteria</taxon>
        <taxon>Pseudomonadati</taxon>
        <taxon>Bacteroidota</taxon>
        <taxon>Flavobacteriia</taxon>
        <taxon>Flavobacteriales</taxon>
        <taxon>Flavobacteriaceae</taxon>
        <taxon>Salegentibacter</taxon>
    </lineage>
</organism>
<sequence length="198" mass="23190">MPLFIFLHGSLSYFYPASHYIFMQQDALILELQKGNERAFERIYHLYSESTYGIIFTIIRDEKVAEEVLQDVFLKIWDKAPSYNSDKGRFFTWILNIARNASIDKIRSKDFKNDQQNLKTDNFVDILEAKTNFSEAVDSIGLKKYIDALKPVCKKLIDYLFFKGYTQKETSEELDIPLGTVKTRNRVCIDKLRAMVIK</sequence>
<comment type="similarity">
    <text evidence="1 6">Belongs to the sigma-70 factor family. ECF subfamily.</text>
</comment>
<evidence type="ECO:0000313" key="9">
    <source>
        <dbReference type="EMBL" id="SFF92012.1"/>
    </source>
</evidence>
<dbReference type="EMBL" id="FOOH01000014">
    <property type="protein sequence ID" value="SFF92012.1"/>
    <property type="molecule type" value="Genomic_DNA"/>
</dbReference>
<dbReference type="AlphaFoldDB" id="A0A1I2MKP3"/>
<reference evidence="10" key="1">
    <citation type="submission" date="2016-10" db="EMBL/GenBank/DDBJ databases">
        <authorList>
            <person name="Varghese N."/>
            <person name="Submissions S."/>
        </authorList>
    </citation>
    <scope>NUCLEOTIDE SEQUENCE [LARGE SCALE GENOMIC DNA]</scope>
    <source>
        <strain evidence="10">DSM 23515</strain>
    </source>
</reference>
<dbReference type="InterPro" id="IPR036388">
    <property type="entry name" value="WH-like_DNA-bd_sf"/>
</dbReference>
<dbReference type="SUPFAM" id="SSF88946">
    <property type="entry name" value="Sigma2 domain of RNA polymerase sigma factors"/>
    <property type="match status" value="1"/>
</dbReference>
<keyword evidence="3 6" id="KW-0731">Sigma factor</keyword>
<feature type="domain" description="RNA polymerase sigma-70 region 2" evidence="7">
    <location>
        <begin position="45"/>
        <end position="110"/>
    </location>
</feature>
<evidence type="ECO:0000313" key="10">
    <source>
        <dbReference type="Proteomes" id="UP000199116"/>
    </source>
</evidence>
<evidence type="ECO:0000256" key="1">
    <source>
        <dbReference type="ARBA" id="ARBA00010641"/>
    </source>
</evidence>
<keyword evidence="4 6" id="KW-0238">DNA-binding</keyword>
<dbReference type="GO" id="GO:0016987">
    <property type="term" value="F:sigma factor activity"/>
    <property type="evidence" value="ECO:0007669"/>
    <property type="project" value="UniProtKB-KW"/>
</dbReference>
<dbReference type="PANTHER" id="PTHR43133">
    <property type="entry name" value="RNA POLYMERASE ECF-TYPE SIGMA FACTO"/>
    <property type="match status" value="1"/>
</dbReference>
<name>A0A1I2MKP3_9FLAO</name>
<dbReference type="SUPFAM" id="SSF88659">
    <property type="entry name" value="Sigma3 and sigma4 domains of RNA polymerase sigma factors"/>
    <property type="match status" value="1"/>
</dbReference>
<dbReference type="InterPro" id="IPR013324">
    <property type="entry name" value="RNA_pol_sigma_r3/r4-like"/>
</dbReference>
<dbReference type="Gene3D" id="1.10.10.10">
    <property type="entry name" value="Winged helix-like DNA-binding domain superfamily/Winged helix DNA-binding domain"/>
    <property type="match status" value="1"/>
</dbReference>
<proteinExistence type="inferred from homology"/>
<dbReference type="InterPro" id="IPR007630">
    <property type="entry name" value="RNA_pol_sigma70_r4"/>
</dbReference>
<gene>
    <name evidence="9" type="ORF">SAMN04488033_11461</name>
</gene>